<reference evidence="2" key="1">
    <citation type="submission" date="2023-03" db="EMBL/GenBank/DDBJ databases">
        <title>Actinorhabdospora filicis NBRC 111898.</title>
        <authorList>
            <person name="Ichikawa N."/>
            <person name="Sato H."/>
            <person name="Tonouchi N."/>
        </authorList>
    </citation>
    <scope>NUCLEOTIDE SEQUENCE</scope>
    <source>
        <strain evidence="2">NBRC 111898</strain>
    </source>
</reference>
<feature type="domain" description="DUF4158" evidence="1">
    <location>
        <begin position="44"/>
        <end position="129"/>
    </location>
</feature>
<name>A0A9W6SM83_9ACTN</name>
<dbReference type="InterPro" id="IPR025296">
    <property type="entry name" value="DUF4158"/>
</dbReference>
<proteinExistence type="predicted"/>
<evidence type="ECO:0000313" key="2">
    <source>
        <dbReference type="EMBL" id="GLZ78369.1"/>
    </source>
</evidence>
<dbReference type="Pfam" id="PF13700">
    <property type="entry name" value="DUF4158"/>
    <property type="match status" value="1"/>
</dbReference>
<evidence type="ECO:0000259" key="1">
    <source>
        <dbReference type="Pfam" id="PF13700"/>
    </source>
</evidence>
<dbReference type="AlphaFoldDB" id="A0A9W6SM83"/>
<evidence type="ECO:0000313" key="3">
    <source>
        <dbReference type="Proteomes" id="UP001165079"/>
    </source>
</evidence>
<comment type="caution">
    <text evidence="2">The sequence shown here is derived from an EMBL/GenBank/DDBJ whole genome shotgun (WGS) entry which is preliminary data.</text>
</comment>
<sequence>MATACASATDRLAGGFSTGRASQATIMARNRIAPKIPDGVRHLDAERHLVGNKTGATRLGPALLLKFYSSRGRFPQKSRDLPPLIVEFVARQMQVEPAERGLYEWTGRTNRFHKAQIRDHLGFRECTVEYADKATL</sequence>
<accession>A0A9W6SM83</accession>
<keyword evidence="3" id="KW-1185">Reference proteome</keyword>
<dbReference type="Proteomes" id="UP001165079">
    <property type="component" value="Unassembled WGS sequence"/>
</dbReference>
<protein>
    <recommendedName>
        <fullName evidence="1">DUF4158 domain-containing protein</fullName>
    </recommendedName>
</protein>
<dbReference type="EMBL" id="BSTX01000002">
    <property type="protein sequence ID" value="GLZ78369.1"/>
    <property type="molecule type" value="Genomic_DNA"/>
</dbReference>
<gene>
    <name evidence="2" type="ORF">Afil01_31760</name>
</gene>
<organism evidence="2 3">
    <name type="scientific">Actinorhabdospora filicis</name>
    <dbReference type="NCBI Taxonomy" id="1785913"/>
    <lineage>
        <taxon>Bacteria</taxon>
        <taxon>Bacillati</taxon>
        <taxon>Actinomycetota</taxon>
        <taxon>Actinomycetes</taxon>
        <taxon>Micromonosporales</taxon>
        <taxon>Micromonosporaceae</taxon>
        <taxon>Actinorhabdospora</taxon>
    </lineage>
</organism>
<dbReference type="RefSeq" id="WP_285663527.1">
    <property type="nucleotide sequence ID" value="NZ_BSTX01000002.1"/>
</dbReference>